<evidence type="ECO:0000256" key="4">
    <source>
        <dbReference type="SAM" id="Phobius"/>
    </source>
</evidence>
<gene>
    <name evidence="5" type="ORF">SAMN05421855_106100</name>
</gene>
<sequence length="601" mass="66856">MQHKQVKNMQQCFSNIMATAFLPKWTGATICILFFFSSTTLFGQEDDLGSEVVNIVKPYTPTISDAFKVKETPVLNDSITTAKKKVEYSIFSVPVASTFTPAKGKATAVEKVKPIKLYDNYATLGFGNYTSILGELYSNFEISRTDNAGFFFKHNSSQGGIDGVLLDDKFYDTSLDANYTSRQRDVAYRLDAGVSHQLFNWYGLNEEFETASDELLESIDSSQNYISGYVGGSISVEDSYFEKVSATLRYLTDSYSSSEFNARIQPQFQFPLSDMTLKVGADFDYLTGSFDKGYFLDGANQYSFLNAGIIPSIDYINNDLTVSIGAAAYLGLDSENSNTDFFIYPRLAVSYRLIDELLIAYGGAEGSLEQNTYYNFKEENPYVSPTLLVAPTSALYEAFGGLKGKLSNSVGYNVRASYGKDENKALFRLNRFGGFSEANEGYENGNSFQVVYDDIKTLSVFGELKVEVSNAFTLGVNASYYNYNTQVEMEAWNLPELEASVFSTFSITEKLYGGASLFFVGERKDLYTEGGPLYDPISSVATEITLDAYVDANVHLGYKVSDRLSVFVKGSNLLSDSYEKWANYKVQSIQGLLGATYKFDW</sequence>
<feature type="transmembrane region" description="Helical" evidence="4">
    <location>
        <begin position="12"/>
        <end position="36"/>
    </location>
</feature>
<dbReference type="EMBL" id="FNBA01000006">
    <property type="protein sequence ID" value="SDF14118.1"/>
    <property type="molecule type" value="Genomic_DNA"/>
</dbReference>
<keyword evidence="6" id="KW-1185">Reference proteome</keyword>
<proteinExistence type="predicted"/>
<evidence type="ECO:0000256" key="2">
    <source>
        <dbReference type="ARBA" id="ARBA00023136"/>
    </source>
</evidence>
<dbReference type="RefSeq" id="WP_229792653.1">
    <property type="nucleotide sequence ID" value="NZ_BMWO01000006.1"/>
</dbReference>
<keyword evidence="2 4" id="KW-0472">Membrane</keyword>
<name>A0A1G7ING0_9FLAO</name>
<reference evidence="5 6" key="1">
    <citation type="submission" date="2016-10" db="EMBL/GenBank/DDBJ databases">
        <authorList>
            <person name="de Groot N.N."/>
        </authorList>
    </citation>
    <scope>NUCLEOTIDE SEQUENCE [LARGE SCALE GENOMIC DNA]</scope>
    <source>
        <strain evidence="5 6">DSM 16195</strain>
    </source>
</reference>
<evidence type="ECO:0000313" key="6">
    <source>
        <dbReference type="Proteomes" id="UP000199321"/>
    </source>
</evidence>
<organism evidence="5 6">
    <name type="scientific">Ulvibacter litoralis</name>
    <dbReference type="NCBI Taxonomy" id="227084"/>
    <lineage>
        <taxon>Bacteria</taxon>
        <taxon>Pseudomonadati</taxon>
        <taxon>Bacteroidota</taxon>
        <taxon>Flavobacteriia</taxon>
        <taxon>Flavobacteriales</taxon>
        <taxon>Flavobacteriaceae</taxon>
        <taxon>Ulvibacter</taxon>
    </lineage>
</organism>
<dbReference type="InterPro" id="IPR036942">
    <property type="entry name" value="Beta-barrel_TonB_sf"/>
</dbReference>
<evidence type="ECO:0008006" key="7">
    <source>
        <dbReference type="Google" id="ProtNLM"/>
    </source>
</evidence>
<dbReference type="STRING" id="227084.SAMN05421855_106100"/>
<dbReference type="AlphaFoldDB" id="A0A1G7ING0"/>
<evidence type="ECO:0000256" key="3">
    <source>
        <dbReference type="ARBA" id="ARBA00023237"/>
    </source>
</evidence>
<comment type="subcellular location">
    <subcellularLocation>
        <location evidence="1">Cell outer membrane</location>
    </subcellularLocation>
</comment>
<dbReference type="Gene3D" id="2.40.170.20">
    <property type="entry name" value="TonB-dependent receptor, beta-barrel domain"/>
    <property type="match status" value="1"/>
</dbReference>
<keyword evidence="3" id="KW-0998">Cell outer membrane</keyword>
<keyword evidence="4" id="KW-1133">Transmembrane helix</keyword>
<dbReference type="GO" id="GO:0009279">
    <property type="term" value="C:cell outer membrane"/>
    <property type="evidence" value="ECO:0007669"/>
    <property type="project" value="UniProtKB-SubCell"/>
</dbReference>
<protein>
    <recommendedName>
        <fullName evidence="7">TonB dependent receptor</fullName>
    </recommendedName>
</protein>
<accession>A0A1G7ING0</accession>
<evidence type="ECO:0000313" key="5">
    <source>
        <dbReference type="EMBL" id="SDF14118.1"/>
    </source>
</evidence>
<dbReference type="SUPFAM" id="SSF56935">
    <property type="entry name" value="Porins"/>
    <property type="match status" value="1"/>
</dbReference>
<keyword evidence="4" id="KW-0812">Transmembrane</keyword>
<dbReference type="Proteomes" id="UP000199321">
    <property type="component" value="Unassembled WGS sequence"/>
</dbReference>
<evidence type="ECO:0000256" key="1">
    <source>
        <dbReference type="ARBA" id="ARBA00004442"/>
    </source>
</evidence>